<sequence length="338" mass="36435">MQQESKESKESIVQRLRTAVHPQWVDLEGGDFVQGSDDFYPDEAPVRHAQVDAFAISATPVTNLQFAAFIEATGYVTVAEREVPGARDTPEVPDPRNAPASSHAPGSLVFTRTEGPVDLSDWRQWWRWVPGAQWRHPAGEGEGPCASRIPAHPVVQIAYEDALAYASWAGGRLPVEEELEYAACGGARPAPYAWGGTRDLDGRLMANTWRGSFPYRSTGANGWIGSSPVATFPPNGYGLFDTIGNVWEWSTTLYDAAQPAISSPQSSACACSPGGSPVQGGSSTQGHQASSVRRRVLKGGSHLCAPEYCLRYRPAARSPHSEDSATTHIGFRVVRDAG</sequence>
<name>A0A1X6XFU5_9MICO</name>
<feature type="compositionally biased region" description="Low complexity" evidence="1">
    <location>
        <begin position="266"/>
        <end position="286"/>
    </location>
</feature>
<evidence type="ECO:0000313" key="4">
    <source>
        <dbReference type="Proteomes" id="UP000196581"/>
    </source>
</evidence>
<evidence type="ECO:0000313" key="3">
    <source>
        <dbReference type="EMBL" id="SLM98016.1"/>
    </source>
</evidence>
<feature type="region of interest" description="Disordered" evidence="1">
    <location>
        <begin position="85"/>
        <end position="109"/>
    </location>
</feature>
<dbReference type="InterPro" id="IPR042095">
    <property type="entry name" value="SUMF_sf"/>
</dbReference>
<dbReference type="InterPro" id="IPR051043">
    <property type="entry name" value="Sulfatase_Mod_Factor_Kinase"/>
</dbReference>
<proteinExistence type="predicted"/>
<feature type="domain" description="Sulfatase-modifying factor enzyme-like" evidence="2">
    <location>
        <begin position="22"/>
        <end position="335"/>
    </location>
</feature>
<dbReference type="EMBL" id="FWFF01000014">
    <property type="protein sequence ID" value="SLM98016.1"/>
    <property type="molecule type" value="Genomic_DNA"/>
</dbReference>
<dbReference type="GO" id="GO:0120147">
    <property type="term" value="F:formylglycine-generating oxidase activity"/>
    <property type="evidence" value="ECO:0007669"/>
    <property type="project" value="TreeGrafter"/>
</dbReference>
<dbReference type="PANTHER" id="PTHR23150:SF19">
    <property type="entry name" value="FORMYLGLYCINE-GENERATING ENZYME"/>
    <property type="match status" value="1"/>
</dbReference>
<organism evidence="3 4">
    <name type="scientific">Brevibacterium yomogidense</name>
    <dbReference type="NCBI Taxonomy" id="946573"/>
    <lineage>
        <taxon>Bacteria</taxon>
        <taxon>Bacillati</taxon>
        <taxon>Actinomycetota</taxon>
        <taxon>Actinomycetes</taxon>
        <taxon>Micrococcales</taxon>
        <taxon>Brevibacteriaceae</taxon>
        <taxon>Brevibacterium</taxon>
    </lineage>
</organism>
<dbReference type="InterPro" id="IPR005532">
    <property type="entry name" value="SUMF_dom"/>
</dbReference>
<protein>
    <submittedName>
        <fullName evidence="3">Sulfatase modifying factor 1 (C-alpha-formyglycine-generating enzyme 1)</fullName>
    </submittedName>
</protein>
<dbReference type="AlphaFoldDB" id="A0A1X6XFU5"/>
<dbReference type="InterPro" id="IPR016187">
    <property type="entry name" value="CTDL_fold"/>
</dbReference>
<dbReference type="Gene3D" id="3.90.1580.10">
    <property type="entry name" value="paralog of FGE (formylglycine-generating enzyme)"/>
    <property type="match status" value="1"/>
</dbReference>
<dbReference type="Pfam" id="PF03781">
    <property type="entry name" value="FGE-sulfatase"/>
    <property type="match status" value="1"/>
</dbReference>
<keyword evidence="4" id="KW-1185">Reference proteome</keyword>
<feature type="compositionally biased region" description="Basic and acidic residues" evidence="1">
    <location>
        <begin position="85"/>
        <end position="94"/>
    </location>
</feature>
<dbReference type="RefSeq" id="WP_306298573.1">
    <property type="nucleotide sequence ID" value="NZ_FWFF01000014.1"/>
</dbReference>
<dbReference type="Proteomes" id="UP000196581">
    <property type="component" value="Unassembled WGS sequence"/>
</dbReference>
<gene>
    <name evidence="3" type="ORF">FM105_08110</name>
</gene>
<evidence type="ECO:0000259" key="2">
    <source>
        <dbReference type="Pfam" id="PF03781"/>
    </source>
</evidence>
<dbReference type="PANTHER" id="PTHR23150">
    <property type="entry name" value="SULFATASE MODIFYING FACTOR 1, 2"/>
    <property type="match status" value="1"/>
</dbReference>
<evidence type="ECO:0000256" key="1">
    <source>
        <dbReference type="SAM" id="MobiDB-lite"/>
    </source>
</evidence>
<dbReference type="SUPFAM" id="SSF56436">
    <property type="entry name" value="C-type lectin-like"/>
    <property type="match status" value="1"/>
</dbReference>
<reference evidence="4" key="1">
    <citation type="submission" date="2017-02" db="EMBL/GenBank/DDBJ databases">
        <authorList>
            <person name="Dridi B."/>
        </authorList>
    </citation>
    <scope>NUCLEOTIDE SEQUENCE [LARGE SCALE GENOMIC DNA]</scope>
    <source>
        <strain evidence="4">B Co 03.10</strain>
    </source>
</reference>
<feature type="region of interest" description="Disordered" evidence="1">
    <location>
        <begin position="266"/>
        <end position="292"/>
    </location>
</feature>
<accession>A0A1X6XFU5</accession>